<keyword evidence="1" id="KW-0812">Transmembrane</keyword>
<accession>A0A226DWV5</accession>
<gene>
    <name evidence="2" type="ORF">Fcan01_15853</name>
</gene>
<keyword evidence="1" id="KW-1133">Transmembrane helix</keyword>
<reference evidence="2 3" key="1">
    <citation type="submission" date="2015-12" db="EMBL/GenBank/DDBJ databases">
        <title>The genome of Folsomia candida.</title>
        <authorList>
            <person name="Faddeeva A."/>
            <person name="Derks M.F."/>
            <person name="Anvar Y."/>
            <person name="Smit S."/>
            <person name="Van Straalen N."/>
            <person name="Roelofs D."/>
        </authorList>
    </citation>
    <scope>NUCLEOTIDE SEQUENCE [LARGE SCALE GENOMIC DNA]</scope>
    <source>
        <strain evidence="2 3">VU population</strain>
        <tissue evidence="2">Whole body</tissue>
    </source>
</reference>
<organism evidence="2 3">
    <name type="scientific">Folsomia candida</name>
    <name type="common">Springtail</name>
    <dbReference type="NCBI Taxonomy" id="158441"/>
    <lineage>
        <taxon>Eukaryota</taxon>
        <taxon>Metazoa</taxon>
        <taxon>Ecdysozoa</taxon>
        <taxon>Arthropoda</taxon>
        <taxon>Hexapoda</taxon>
        <taxon>Collembola</taxon>
        <taxon>Entomobryomorpha</taxon>
        <taxon>Isotomoidea</taxon>
        <taxon>Isotomidae</taxon>
        <taxon>Proisotominae</taxon>
        <taxon>Folsomia</taxon>
    </lineage>
</organism>
<keyword evidence="1" id="KW-0472">Membrane</keyword>
<dbReference type="AlphaFoldDB" id="A0A226DWV5"/>
<dbReference type="EMBL" id="LNIX01000010">
    <property type="protein sequence ID" value="OXA49540.1"/>
    <property type="molecule type" value="Genomic_DNA"/>
</dbReference>
<comment type="caution">
    <text evidence="2">The sequence shown here is derived from an EMBL/GenBank/DDBJ whole genome shotgun (WGS) entry which is preliminary data.</text>
</comment>
<sequence length="784" mass="91526">MSSFPYISIFYLFFTLRVFVTYSNYSTVNLTESLFRHLDPDCHLILAHHNNLQNSDILSTLVPPKNGLYLYHLPQINTSTWTKFRGAAIRVDQNTRGIYAISQKAQFSRAYCFIGVIITQKSDFTRKLKKLSDIEFSSITKHQTNILHHIMYSNYPIIEFTKQKSNLHISLLIRVQLNFSRIMHEGYIRTAVFKFCLNLILMQGHEEWYRVSLVSLLNYKIALVSRQYVLNIINNQFHFHLLLEPPTDLYLISMRTPLHLNGYYGLKACCREYDKGPFHLIRVERYHPRVTLFFSLVCIGNFTYGEADDDNESLFKYRQRRGHEKSTYIEQIYMDNFREMTPRPPIVYFGTVHQGFSFMTCFSREELSFQVFLKPFEVEVWVTLLLSMVTIGGVFVFILLHKFQWDLFEAISFAQLVVVSTVLDKPTDVARKIKRISEYKILLGFWILLVPILSNAYLGLSITSISSPLESKSVTSFKELAKPGCIRGNVECHISRIKVFHKYTQVLNRYLFAAWGRLVYTSPNINPFLVFNISQATEALRNTSMRRFDVNQDFVLLPYSLEVNISSRKYATRNNFYDGLETRLYIIRDIVLEKFKFRNITIPSDYIDILQLRDLIDPWHIPHPFLGNFTDTMYIKNEWDIEHALVQCGRTALVLDEREIVNELRYFEKHYPWIKFFKSVESILTSESGDHPASGGLAPYGDPAKVKYYKEDYTTEIFGLKPNTVEWLTFEKKLHNIPGDARKKMNRLTGLAGNSTIMSPEFSCSNSDDSETRVEEYLNLVGEN</sequence>
<feature type="transmembrane region" description="Helical" evidence="1">
    <location>
        <begin position="441"/>
        <end position="460"/>
    </location>
</feature>
<dbReference type="OrthoDB" id="8186171at2759"/>
<name>A0A226DWV5_FOLCA</name>
<feature type="transmembrane region" description="Helical" evidence="1">
    <location>
        <begin position="380"/>
        <end position="400"/>
    </location>
</feature>
<keyword evidence="3" id="KW-1185">Reference proteome</keyword>
<evidence type="ECO:0000313" key="3">
    <source>
        <dbReference type="Proteomes" id="UP000198287"/>
    </source>
</evidence>
<proteinExistence type="predicted"/>
<protein>
    <submittedName>
        <fullName evidence="2">Uncharacterized protein</fullName>
    </submittedName>
</protein>
<dbReference type="Proteomes" id="UP000198287">
    <property type="component" value="Unassembled WGS sequence"/>
</dbReference>
<evidence type="ECO:0000313" key="2">
    <source>
        <dbReference type="EMBL" id="OXA49540.1"/>
    </source>
</evidence>
<evidence type="ECO:0000256" key="1">
    <source>
        <dbReference type="SAM" id="Phobius"/>
    </source>
</evidence>